<sequence length="103" mass="11467">MATEKTAWLLTEEAIAWRKTLDAAVTSGTIQPALRDAVLNPGVPFELHSSRPAQEYPLTPDTWSAATKGWNAAVDAIRNYVSLNSNRHMTMDQLAQDLERMKL</sequence>
<gene>
    <name evidence="1" type="ORF">ADP64_000047</name>
</gene>
<dbReference type="GeneID" id="26798930"/>
<keyword evidence="2" id="KW-1185">Reference proteome</keyword>
<reference evidence="1" key="1">
    <citation type="submission" date="2015-09" db="EMBL/GenBank/DDBJ databases">
        <authorList>
            <person name="Zhao X."/>
        </authorList>
    </citation>
    <scope>NUCLEOTIDE SEQUENCE</scope>
</reference>
<accession>A0A0K2FH73</accession>
<proteinExistence type="predicted"/>
<dbReference type="EMBL" id="KT321316">
    <property type="protein sequence ID" value="ALA45423.1"/>
    <property type="molecule type" value="Genomic_DNA"/>
</dbReference>
<dbReference type="KEGG" id="vg:26798930"/>
<dbReference type="Proteomes" id="UP000201646">
    <property type="component" value="Segment"/>
</dbReference>
<name>A0A0K2FH73_9CAUD</name>
<evidence type="ECO:0000313" key="1">
    <source>
        <dbReference type="EMBL" id="ALA45423.1"/>
    </source>
</evidence>
<protein>
    <submittedName>
        <fullName evidence="1">Uncharacterized protein</fullName>
    </submittedName>
</protein>
<organism evidence="1 2">
    <name type="scientific">Achromobacter phage phiAxp-2</name>
    <dbReference type="NCBI Taxonomy" id="1664246"/>
    <lineage>
        <taxon>Viruses</taxon>
        <taxon>Duplodnaviria</taxon>
        <taxon>Heunggongvirae</taxon>
        <taxon>Uroviricota</taxon>
        <taxon>Caudoviricetes</taxon>
        <taxon>Casjensviridae</taxon>
        <taxon>Fengtaivirus</taxon>
        <taxon>Fengtaivirus Axp2</taxon>
    </lineage>
</organism>
<evidence type="ECO:0000313" key="2">
    <source>
        <dbReference type="Proteomes" id="UP000201646"/>
    </source>
</evidence>
<dbReference type="RefSeq" id="YP_009226465.1">
    <property type="nucleotide sequence ID" value="NC_029106.1"/>
</dbReference>